<keyword evidence="3" id="KW-1185">Reference proteome</keyword>
<organism evidence="2 3">
    <name type="scientific">Streptomyces heilongjiangensis</name>
    <dbReference type="NCBI Taxonomy" id="945052"/>
    <lineage>
        <taxon>Bacteria</taxon>
        <taxon>Bacillati</taxon>
        <taxon>Actinomycetota</taxon>
        <taxon>Actinomycetes</taxon>
        <taxon>Kitasatosporales</taxon>
        <taxon>Streptomycetaceae</taxon>
        <taxon>Streptomyces</taxon>
    </lineage>
</organism>
<accession>A0ABW1B4P1</accession>
<sequence length="42" mass="4129">MLDFGAGSHASVTTVASSVSSMCSQESVAVEGDLGPIGRDTA</sequence>
<reference evidence="3" key="1">
    <citation type="journal article" date="2019" name="Int. J. Syst. Evol. Microbiol.">
        <title>The Global Catalogue of Microorganisms (GCM) 10K type strain sequencing project: providing services to taxonomists for standard genome sequencing and annotation.</title>
        <authorList>
            <consortium name="The Broad Institute Genomics Platform"/>
            <consortium name="The Broad Institute Genome Sequencing Center for Infectious Disease"/>
            <person name="Wu L."/>
            <person name="Ma J."/>
        </authorList>
    </citation>
    <scope>NUCLEOTIDE SEQUENCE [LARGE SCALE GENOMIC DNA]</scope>
    <source>
        <strain evidence="3">JCM 9918</strain>
    </source>
</reference>
<evidence type="ECO:0000256" key="1">
    <source>
        <dbReference type="SAM" id="MobiDB-lite"/>
    </source>
</evidence>
<comment type="caution">
    <text evidence="2">The sequence shown here is derived from an EMBL/GenBank/DDBJ whole genome shotgun (WGS) entry which is preliminary data.</text>
</comment>
<proteinExistence type="predicted"/>
<protein>
    <submittedName>
        <fullName evidence="2">Uncharacterized protein</fullName>
    </submittedName>
</protein>
<dbReference type="Proteomes" id="UP001596112">
    <property type="component" value="Unassembled WGS sequence"/>
</dbReference>
<gene>
    <name evidence="2" type="ORF">ACFQGO_11475</name>
</gene>
<feature type="region of interest" description="Disordered" evidence="1">
    <location>
        <begin position="19"/>
        <end position="42"/>
    </location>
</feature>
<name>A0ABW1B4P1_9ACTN</name>
<dbReference type="RefSeq" id="WP_272169650.1">
    <property type="nucleotide sequence ID" value="NZ_JAQOSL010000011.1"/>
</dbReference>
<dbReference type="EMBL" id="JBHSNZ010000006">
    <property type="protein sequence ID" value="MFC5808122.1"/>
    <property type="molecule type" value="Genomic_DNA"/>
</dbReference>
<evidence type="ECO:0000313" key="2">
    <source>
        <dbReference type="EMBL" id="MFC5808122.1"/>
    </source>
</evidence>
<evidence type="ECO:0000313" key="3">
    <source>
        <dbReference type="Proteomes" id="UP001596112"/>
    </source>
</evidence>
<feature type="compositionally biased region" description="Low complexity" evidence="1">
    <location>
        <begin position="19"/>
        <end position="29"/>
    </location>
</feature>